<dbReference type="InterPro" id="IPR002110">
    <property type="entry name" value="Ankyrin_rpt"/>
</dbReference>
<evidence type="ECO:0008006" key="5">
    <source>
        <dbReference type="Google" id="ProtNLM"/>
    </source>
</evidence>
<dbReference type="PROSITE" id="PS50297">
    <property type="entry name" value="ANK_REP_REGION"/>
    <property type="match status" value="1"/>
</dbReference>
<accession>A0A9P9WDP4</accession>
<dbReference type="Pfam" id="PF12796">
    <property type="entry name" value="Ank_2"/>
    <property type="match status" value="1"/>
</dbReference>
<dbReference type="AlphaFoldDB" id="A0A9P9WDP4"/>
<dbReference type="InterPro" id="IPR036770">
    <property type="entry name" value="Ankyrin_rpt-contain_sf"/>
</dbReference>
<comment type="caution">
    <text evidence="3">The sequence shown here is derived from an EMBL/GenBank/DDBJ whole genome shotgun (WGS) entry which is preliminary data.</text>
</comment>
<dbReference type="SMART" id="SM00248">
    <property type="entry name" value="ANK"/>
    <property type="match status" value="2"/>
</dbReference>
<evidence type="ECO:0000256" key="1">
    <source>
        <dbReference type="PROSITE-ProRule" id="PRU00023"/>
    </source>
</evidence>
<feature type="compositionally biased region" description="Low complexity" evidence="2">
    <location>
        <begin position="163"/>
        <end position="182"/>
    </location>
</feature>
<dbReference type="Proteomes" id="UP000829685">
    <property type="component" value="Unassembled WGS sequence"/>
</dbReference>
<feature type="repeat" description="ANK" evidence="1">
    <location>
        <begin position="349"/>
        <end position="371"/>
    </location>
</feature>
<dbReference type="PROSITE" id="PS50088">
    <property type="entry name" value="ANK_REPEAT"/>
    <property type="match status" value="1"/>
</dbReference>
<feature type="compositionally biased region" description="Basic and acidic residues" evidence="2">
    <location>
        <begin position="54"/>
        <end position="66"/>
    </location>
</feature>
<sequence>MDSPRASSPTKCGRPPNSAYIKLMKQGEDWRNVADAAERRKLQNRLAQRAYRRSLRDKSKEVEALRRQLSKLQDNGGRQTAGVCKRSSSSSGKLKAQSRSPELSASSPNNCSSSISSVSPRPLSPGKIGQYPQHGSSSESPDLDDMNMVDDVNFLWFDTTGTSSGSESCSATHLSSVNSEPSDVSEDESSLMSGYDVLGISSDATLLEQQNSGSIPPMFPMEFNFEGGDAYHTFFKDENVYHPVFCQEVVSDPSHLGLDNIMGGDGLNRVSPSLPPEPDFASLWHGLPEETPASSAIYRFETKSTTNSPRRVPGADASLLHLAVAGGNIETVRLILKQSPSMMQIQDKQGYTPIQLAAVSGQTEILALLLQPESSSL</sequence>
<proteinExistence type="predicted"/>
<evidence type="ECO:0000256" key="2">
    <source>
        <dbReference type="SAM" id="MobiDB-lite"/>
    </source>
</evidence>
<keyword evidence="4" id="KW-1185">Reference proteome</keyword>
<feature type="region of interest" description="Disordered" evidence="2">
    <location>
        <begin position="49"/>
        <end position="145"/>
    </location>
</feature>
<dbReference type="SUPFAM" id="SSF48403">
    <property type="entry name" value="Ankyrin repeat"/>
    <property type="match status" value="1"/>
</dbReference>
<dbReference type="EMBL" id="JAFIMR010000037">
    <property type="protein sequence ID" value="KAI1858175.1"/>
    <property type="molecule type" value="Genomic_DNA"/>
</dbReference>
<name>A0A9P9WDP4_9PEZI</name>
<evidence type="ECO:0000313" key="3">
    <source>
        <dbReference type="EMBL" id="KAI1858175.1"/>
    </source>
</evidence>
<protein>
    <recommendedName>
        <fullName evidence="5">BZIP domain-containing protein</fullName>
    </recommendedName>
</protein>
<organism evidence="3 4">
    <name type="scientific">Neoarthrinium moseri</name>
    <dbReference type="NCBI Taxonomy" id="1658444"/>
    <lineage>
        <taxon>Eukaryota</taxon>
        <taxon>Fungi</taxon>
        <taxon>Dikarya</taxon>
        <taxon>Ascomycota</taxon>
        <taxon>Pezizomycotina</taxon>
        <taxon>Sordariomycetes</taxon>
        <taxon>Xylariomycetidae</taxon>
        <taxon>Amphisphaeriales</taxon>
        <taxon>Apiosporaceae</taxon>
        <taxon>Neoarthrinium</taxon>
    </lineage>
</organism>
<dbReference type="OrthoDB" id="194358at2759"/>
<dbReference type="CDD" id="cd14688">
    <property type="entry name" value="bZIP_YAP"/>
    <property type="match status" value="1"/>
</dbReference>
<gene>
    <name evidence="3" type="ORF">JX265_010843</name>
</gene>
<feature type="compositionally biased region" description="Low complexity" evidence="2">
    <location>
        <begin position="104"/>
        <end position="125"/>
    </location>
</feature>
<evidence type="ECO:0000313" key="4">
    <source>
        <dbReference type="Proteomes" id="UP000829685"/>
    </source>
</evidence>
<dbReference type="Gene3D" id="1.25.40.20">
    <property type="entry name" value="Ankyrin repeat-containing domain"/>
    <property type="match status" value="1"/>
</dbReference>
<keyword evidence="1" id="KW-0040">ANK repeat</keyword>
<reference evidence="3" key="1">
    <citation type="submission" date="2021-03" db="EMBL/GenBank/DDBJ databases">
        <title>Revisited historic fungal species revealed as producer of novel bioactive compounds through whole genome sequencing and comparative genomics.</title>
        <authorList>
            <person name="Vignolle G.A."/>
            <person name="Hochenegger N."/>
            <person name="Mach R.L."/>
            <person name="Mach-Aigner A.R."/>
            <person name="Javad Rahimi M."/>
            <person name="Salim K.A."/>
            <person name="Chan C.M."/>
            <person name="Lim L.B.L."/>
            <person name="Cai F."/>
            <person name="Druzhinina I.S."/>
            <person name="U'Ren J.M."/>
            <person name="Derntl C."/>
        </authorList>
    </citation>
    <scope>NUCLEOTIDE SEQUENCE</scope>
    <source>
        <strain evidence="3">TUCIM 5799</strain>
    </source>
</reference>
<feature type="region of interest" description="Disordered" evidence="2">
    <location>
        <begin position="163"/>
        <end position="189"/>
    </location>
</feature>